<evidence type="ECO:0000256" key="3">
    <source>
        <dbReference type="ARBA" id="ARBA00022448"/>
    </source>
</evidence>
<organism evidence="10 11">
    <name type="scientific">Podarcis muralis</name>
    <name type="common">Wall lizard</name>
    <name type="synonym">Lacerta muralis</name>
    <dbReference type="NCBI Taxonomy" id="64176"/>
    <lineage>
        <taxon>Eukaryota</taxon>
        <taxon>Metazoa</taxon>
        <taxon>Chordata</taxon>
        <taxon>Craniata</taxon>
        <taxon>Vertebrata</taxon>
        <taxon>Euteleostomi</taxon>
        <taxon>Lepidosauria</taxon>
        <taxon>Squamata</taxon>
        <taxon>Bifurcata</taxon>
        <taxon>Unidentata</taxon>
        <taxon>Episquamata</taxon>
        <taxon>Laterata</taxon>
        <taxon>Lacertibaenia</taxon>
        <taxon>Lacertidae</taxon>
        <taxon>Podarcis</taxon>
    </lineage>
</organism>
<dbReference type="GeneTree" id="ENSGT00390000012037"/>
<dbReference type="PANTHER" id="PTHR12388">
    <property type="entry name" value="MITOCHONDRIA ASSOCIATED GRANULOCYTE MACROPHAGE CSF SIGNALING MOLECULE"/>
    <property type="match status" value="1"/>
</dbReference>
<dbReference type="Pfam" id="PF03656">
    <property type="entry name" value="Pam16"/>
    <property type="match status" value="1"/>
</dbReference>
<gene>
    <name evidence="10" type="primary">PAM16</name>
</gene>
<evidence type="ECO:0000313" key="10">
    <source>
        <dbReference type="Ensembl" id="ENSPMRP00000023448.1"/>
    </source>
</evidence>
<sequence>MATGCPFLPTRQGPRHCARLPATRGRPPPRGGALGPKAATGSASGREGGRGLSIRPGSSLWCPPSPGAAGSSRPWAAQGGKEGGRGMAKYLAQIVLVGVQVVGRAFARALRQEFAASQAAADARGRSGPQSEAASSISGLSLQEAQQILNVCKLNPEDIQKNYEHLFKVNDKSVGGSFYLQSKVVRAKERLDEELRIQSQQRREQDAERKPDT</sequence>
<keyword evidence="6" id="KW-0811">Translocation</keyword>
<dbReference type="GO" id="GO:0001405">
    <property type="term" value="C:PAM complex, Tim23 associated import motor"/>
    <property type="evidence" value="ECO:0007669"/>
    <property type="project" value="UniProtKB-ARBA"/>
</dbReference>
<dbReference type="Gene3D" id="1.10.287.110">
    <property type="entry name" value="DnaJ domain"/>
    <property type="match status" value="1"/>
</dbReference>
<evidence type="ECO:0000313" key="11">
    <source>
        <dbReference type="Proteomes" id="UP000472272"/>
    </source>
</evidence>
<protein>
    <submittedName>
        <fullName evidence="10">Presequence translocase associated motor 16</fullName>
    </submittedName>
</protein>
<keyword evidence="5" id="KW-0653">Protein transport</keyword>
<evidence type="ECO:0000256" key="8">
    <source>
        <dbReference type="ARBA" id="ARBA00023136"/>
    </source>
</evidence>
<comment type="subcellular location">
    <subcellularLocation>
        <location evidence="1">Mitochondrion inner membrane</location>
        <topology evidence="1">Peripheral membrane protein</topology>
    </subcellularLocation>
</comment>
<evidence type="ECO:0000256" key="7">
    <source>
        <dbReference type="ARBA" id="ARBA00023128"/>
    </source>
</evidence>
<keyword evidence="4" id="KW-0999">Mitochondrion inner membrane</keyword>
<evidence type="ECO:0000256" key="4">
    <source>
        <dbReference type="ARBA" id="ARBA00022792"/>
    </source>
</evidence>
<keyword evidence="3" id="KW-0813">Transport</keyword>
<evidence type="ECO:0000256" key="2">
    <source>
        <dbReference type="ARBA" id="ARBA00008817"/>
    </source>
</evidence>
<dbReference type="InterPro" id="IPR036869">
    <property type="entry name" value="J_dom_sf"/>
</dbReference>
<keyword evidence="11" id="KW-1185">Reference proteome</keyword>
<dbReference type="Proteomes" id="UP000472272">
    <property type="component" value="Chromosome 14"/>
</dbReference>
<feature type="region of interest" description="Disordered" evidence="9">
    <location>
        <begin position="1"/>
        <end position="82"/>
    </location>
</feature>
<dbReference type="GO" id="GO:0030150">
    <property type="term" value="P:protein import into mitochondrial matrix"/>
    <property type="evidence" value="ECO:0007669"/>
    <property type="project" value="InterPro"/>
</dbReference>
<evidence type="ECO:0000256" key="6">
    <source>
        <dbReference type="ARBA" id="ARBA00023010"/>
    </source>
</evidence>
<accession>A0A670JFP8</accession>
<evidence type="ECO:0000256" key="5">
    <source>
        <dbReference type="ARBA" id="ARBA00022927"/>
    </source>
</evidence>
<reference evidence="10 11" key="1">
    <citation type="journal article" date="2019" name="Proc. Natl. Acad. Sci. U.S.A.">
        <title>Regulatory changes in pterin and carotenoid genes underlie balanced color polymorphisms in the wall lizard.</title>
        <authorList>
            <person name="Andrade P."/>
            <person name="Pinho C."/>
            <person name="Perez I de Lanuza G."/>
            <person name="Afonso S."/>
            <person name="Brejcha J."/>
            <person name="Rubin C.J."/>
            <person name="Wallerman O."/>
            <person name="Pereira P."/>
            <person name="Sabatino S.J."/>
            <person name="Bellati A."/>
            <person name="Pellitteri-Rosa D."/>
            <person name="Bosakova Z."/>
            <person name="Bunikis I."/>
            <person name="Carretero M.A."/>
            <person name="Feiner N."/>
            <person name="Marsik P."/>
            <person name="Pauperio F."/>
            <person name="Salvi D."/>
            <person name="Soler L."/>
            <person name="While G.M."/>
            <person name="Uller T."/>
            <person name="Font E."/>
            <person name="Andersson L."/>
            <person name="Carneiro M."/>
        </authorList>
    </citation>
    <scope>NUCLEOTIDE SEQUENCE</scope>
</reference>
<evidence type="ECO:0000256" key="1">
    <source>
        <dbReference type="ARBA" id="ARBA00004637"/>
    </source>
</evidence>
<dbReference type="AlphaFoldDB" id="A0A670JFP8"/>
<dbReference type="FunFam" id="1.10.287.110:FF:000006">
    <property type="entry name" value="Import inner membrane translocase subunit TIM16"/>
    <property type="match status" value="1"/>
</dbReference>
<keyword evidence="7" id="KW-0496">Mitochondrion</keyword>
<dbReference type="Ensembl" id="ENSPMRT00000024889.1">
    <property type="protein sequence ID" value="ENSPMRP00000023448.1"/>
    <property type="gene ID" value="ENSPMRG00000015207.1"/>
</dbReference>
<proteinExistence type="inferred from homology"/>
<name>A0A670JFP8_PODMU</name>
<reference evidence="10" key="3">
    <citation type="submission" date="2025-09" db="UniProtKB">
        <authorList>
            <consortium name="Ensembl"/>
        </authorList>
    </citation>
    <scope>IDENTIFICATION</scope>
</reference>
<reference evidence="10" key="2">
    <citation type="submission" date="2025-08" db="UniProtKB">
        <authorList>
            <consortium name="Ensembl"/>
        </authorList>
    </citation>
    <scope>IDENTIFICATION</scope>
</reference>
<dbReference type="InterPro" id="IPR005341">
    <property type="entry name" value="Tim16"/>
</dbReference>
<evidence type="ECO:0000256" key="9">
    <source>
        <dbReference type="SAM" id="MobiDB-lite"/>
    </source>
</evidence>
<feature type="compositionally biased region" description="Low complexity" evidence="9">
    <location>
        <begin position="67"/>
        <end position="77"/>
    </location>
</feature>
<keyword evidence="8" id="KW-0472">Membrane</keyword>
<dbReference type="PANTHER" id="PTHR12388:SF0">
    <property type="entry name" value="MITOCHONDRIAL IMPORT INNER MEMBRANE TRANSLOCASE SUBUNIT TIM16"/>
    <property type="match status" value="1"/>
</dbReference>
<comment type="similarity">
    <text evidence="2">Belongs to the TIM16/PAM16 family.</text>
</comment>